<evidence type="ECO:0000313" key="2">
    <source>
        <dbReference type="Proteomes" id="UP000515369"/>
    </source>
</evidence>
<dbReference type="AlphaFoldDB" id="A0A7G5GMX5"/>
<keyword evidence="2" id="KW-1185">Reference proteome</keyword>
<organism evidence="1 2">
    <name type="scientific">Spirosoma foliorum</name>
    <dbReference type="NCBI Taxonomy" id="2710596"/>
    <lineage>
        <taxon>Bacteria</taxon>
        <taxon>Pseudomonadati</taxon>
        <taxon>Bacteroidota</taxon>
        <taxon>Cytophagia</taxon>
        <taxon>Cytophagales</taxon>
        <taxon>Cytophagaceae</taxon>
        <taxon>Spirosoma</taxon>
    </lineage>
</organism>
<dbReference type="RefSeq" id="WP_182457314.1">
    <property type="nucleotide sequence ID" value="NZ_CP059732.1"/>
</dbReference>
<name>A0A7G5GMX5_9BACT</name>
<evidence type="ECO:0000313" key="1">
    <source>
        <dbReference type="EMBL" id="QMW00217.1"/>
    </source>
</evidence>
<sequence>MNVFVSSLRRFFLLTSWLLLFIVVSCVDSVETTVNSSLNVIIVDGTITDLAEQQVIRLSRSQADRLTGRPGSVPVTKATVMVVVDSSTLISCHETEDGSYQLPSDFKGQVGHAYQLRFALSDDTKYESTTEVLQPVAPITQVRAQFNERSLSSTQRLNNVYTAAHDFYVDFTDPADQTNYYRWEWKDWEHQEWCRSCRDGRYQITNDQGKLIEDCVNEQFSYPNFDYNCRTQCWEIIYSNDLTVFDDRYTNGNAVKALRVAQVPLYSKEHCLVEIRQTSLTKQAYTYFNQLNEQTKNSGGVAGAQPALLIGNIYNVIKKNEPVVGYFSASSVSAVRHWLNRNDATGFTPGLFQALNGHDPVNEPSYYGRYRPPLAVCVSSETRTPVKPIGWQD</sequence>
<dbReference type="Pfam" id="PF14054">
    <property type="entry name" value="DUF4249"/>
    <property type="match status" value="1"/>
</dbReference>
<reference evidence="1 2" key="1">
    <citation type="submission" date="2020-07" db="EMBL/GenBank/DDBJ databases">
        <title>Spirosoma foliorum sp. nov., isolated from the leaves on the Nejang mountain Korea, Republic of.</title>
        <authorList>
            <person name="Ho H."/>
            <person name="Lee Y.-J."/>
            <person name="Nurcahyanto D.-A."/>
            <person name="Kim S.-G."/>
        </authorList>
    </citation>
    <scope>NUCLEOTIDE SEQUENCE [LARGE SCALE GENOMIC DNA]</scope>
    <source>
        <strain evidence="1 2">PL0136</strain>
    </source>
</reference>
<dbReference type="InterPro" id="IPR025345">
    <property type="entry name" value="DUF4249"/>
</dbReference>
<dbReference type="KEGG" id="sfol:H3H32_19530"/>
<dbReference type="EMBL" id="CP059732">
    <property type="protein sequence ID" value="QMW00217.1"/>
    <property type="molecule type" value="Genomic_DNA"/>
</dbReference>
<gene>
    <name evidence="1" type="ORF">H3H32_19530</name>
</gene>
<dbReference type="Proteomes" id="UP000515369">
    <property type="component" value="Chromosome"/>
</dbReference>
<protein>
    <submittedName>
        <fullName evidence="1">DUF4249 domain-containing protein</fullName>
    </submittedName>
</protein>
<accession>A0A7G5GMX5</accession>
<proteinExistence type="predicted"/>